<dbReference type="eggNOG" id="ENOG5031E9C">
    <property type="taxonomic scope" value="Bacteria"/>
</dbReference>
<dbReference type="AlphaFoldDB" id="A0A0W0YDK4"/>
<name>A0A0W0YDK4_9GAMM</name>
<evidence type="ECO:0000313" key="1">
    <source>
        <dbReference type="EMBL" id="KTD55032.1"/>
    </source>
</evidence>
<evidence type="ECO:0000313" key="2">
    <source>
        <dbReference type="Proteomes" id="UP000054621"/>
    </source>
</evidence>
<dbReference type="Proteomes" id="UP000054621">
    <property type="component" value="Unassembled WGS sequence"/>
</dbReference>
<accession>A0A0W0YDK4</accession>
<dbReference type="InterPro" id="IPR008862">
    <property type="entry name" value="Tcp11"/>
</dbReference>
<dbReference type="NCBIfam" id="NF038036">
    <property type="entry name" value="TCP11_Legionella"/>
    <property type="match status" value="1"/>
</dbReference>
<protein>
    <submittedName>
        <fullName evidence="1">T-complex protein 11</fullName>
    </submittedName>
</protein>
<dbReference type="STRING" id="28087.Lsai_2624"/>
<gene>
    <name evidence="1" type="ORF">Lsai_2624</name>
</gene>
<comment type="caution">
    <text evidence="1">The sequence shown here is derived from an EMBL/GenBank/DDBJ whole genome shotgun (WGS) entry which is preliminary data.</text>
</comment>
<dbReference type="PANTHER" id="PTHR12832">
    <property type="entry name" value="TESTIS-SPECIFIC PROTEIN PBS13 T-COMPLEX 11"/>
    <property type="match status" value="1"/>
</dbReference>
<organism evidence="1 2">
    <name type="scientific">Legionella sainthelensi</name>
    <dbReference type="NCBI Taxonomy" id="28087"/>
    <lineage>
        <taxon>Bacteria</taxon>
        <taxon>Pseudomonadati</taxon>
        <taxon>Pseudomonadota</taxon>
        <taxon>Gammaproteobacteria</taxon>
        <taxon>Legionellales</taxon>
        <taxon>Legionellaceae</taxon>
        <taxon>Legionella</taxon>
    </lineage>
</organism>
<dbReference type="RefSeq" id="WP_162162557.1">
    <property type="nucleotide sequence ID" value="NZ_CAAAJE010000001.1"/>
</dbReference>
<dbReference type="Pfam" id="PF05794">
    <property type="entry name" value="Tcp11"/>
    <property type="match status" value="1"/>
</dbReference>
<dbReference type="GO" id="GO:0007165">
    <property type="term" value="P:signal transduction"/>
    <property type="evidence" value="ECO:0007669"/>
    <property type="project" value="TreeGrafter"/>
</dbReference>
<dbReference type="PANTHER" id="PTHR12832:SF11">
    <property type="entry name" value="LD23868P"/>
    <property type="match status" value="1"/>
</dbReference>
<dbReference type="EMBL" id="LNYV01000036">
    <property type="protein sequence ID" value="KTD55032.1"/>
    <property type="molecule type" value="Genomic_DNA"/>
</dbReference>
<dbReference type="PATRIC" id="fig|28087.4.peg.2820"/>
<proteinExistence type="predicted"/>
<sequence length="940" mass="107575">MKLKIDRTSFFSSSKSHKMTIETEQELHLTRAACAIQRWWKQLHLKQTALDSIHYVHDMMSLEQAHQNSFPQLEQFILTPKALKTTHQLLIHLEQAKDVILPSRMSFSYVYQAERQFLAAYMIVSKSKFLFEAPTDIDELLLSRAEEMLQSFEELCAYMSHVYVHEDAYSTSPLAESTPFADQVLSGLNSGRIKSDHLFITGGRDYLESFHAKQMAYYETFTEWESNNRNKLARILVAKYLEIESHRFRALHSLDPRMLELYEGYGNQQETLRNRLRFLLGEEGIRMLSDESNKLQDSLEANKWITSPNDALIHELALNPKLLLTSEACTVRPQKDINAAIAALAQESTNVDLLLDVLSEIRNTLSMFTPNNRQQLIKLQQTFGQEAMKTQIETLGLQEGLHVIITALFEQIQLLESPAHLQETKLFLKDLNQRMNGTEDRGILLREALDYIYYKMSQINLELNNFQINQSRELISKNIVAFEQRKFQERLSGKQFNLQFVLGWIDKFVSAPQDYRLDLPILCSRHLGSYVSSALLVAVLQQPESTVLQTIPETFYLDRIKIVNWNAQYHNLIYTATALGYLEAFCHEYGVMISSEDLLQQKNRLLRALEAGALNTSQEKADDLIAIISQVLIKNKKELTVTDQATLKALVEKCCLGTNQVSQVINKRLGEQLSLCLLKGYLPEQATPLVKRYRLESELNKLGKEIVPVLRLHTKVHGTFYQQQMEQCLWKPLFGVLRQSEIPTALPSLLSPERETICSTHTLIHKLAFVLSGLALIQQAVVYSDMWNLNLTIKNATLKELADSFGLIDMIKNSNGTKDTIESRLMELMQHVANEYELPYEAADKHKMARMMRLAKDEKSLGCKAFLDELSNQIKQFAMENKAQSNPGNLVGEFSEELSQIGIKTKELIQQIKDAHHPDETPPEAVSIPMLRAGRVIGEM</sequence>
<reference evidence="1 2" key="1">
    <citation type="submission" date="2015-11" db="EMBL/GenBank/DDBJ databases">
        <title>Genomic analysis of 38 Legionella species identifies large and diverse effector repertoires.</title>
        <authorList>
            <person name="Burstein D."/>
            <person name="Amaro F."/>
            <person name="Zusman T."/>
            <person name="Lifshitz Z."/>
            <person name="Cohen O."/>
            <person name="Gilbert J.A."/>
            <person name="Pupko T."/>
            <person name="Shuman H.A."/>
            <person name="Segal G."/>
        </authorList>
    </citation>
    <scope>NUCLEOTIDE SEQUENCE [LARGE SCALE GENOMIC DNA]</scope>
    <source>
        <strain evidence="1 2">Mt.St.Helens-4</strain>
    </source>
</reference>